<dbReference type="EMBL" id="QJKJ01009070">
    <property type="protein sequence ID" value="RDX77784.1"/>
    <property type="molecule type" value="Genomic_DNA"/>
</dbReference>
<keyword evidence="3" id="KW-1185">Reference proteome</keyword>
<accession>A0A371FHI8</accession>
<evidence type="ECO:0000313" key="3">
    <source>
        <dbReference type="Proteomes" id="UP000257109"/>
    </source>
</evidence>
<gene>
    <name evidence="2" type="ORF">CR513_42033</name>
</gene>
<dbReference type="OrthoDB" id="1739650at2759"/>
<feature type="non-terminal residue" evidence="2">
    <location>
        <position position="1"/>
    </location>
</feature>
<dbReference type="PANTHER" id="PTHR33223:SF8">
    <property type="entry name" value="OS04G0172440 PROTEIN"/>
    <property type="match status" value="1"/>
</dbReference>
<evidence type="ECO:0000313" key="2">
    <source>
        <dbReference type="EMBL" id="RDX77784.1"/>
    </source>
</evidence>
<dbReference type="Proteomes" id="UP000257109">
    <property type="component" value="Unassembled WGS sequence"/>
</dbReference>
<organism evidence="2 3">
    <name type="scientific">Mucuna pruriens</name>
    <name type="common">Velvet bean</name>
    <name type="synonym">Dolichos pruriens</name>
    <dbReference type="NCBI Taxonomy" id="157652"/>
    <lineage>
        <taxon>Eukaryota</taxon>
        <taxon>Viridiplantae</taxon>
        <taxon>Streptophyta</taxon>
        <taxon>Embryophyta</taxon>
        <taxon>Tracheophyta</taxon>
        <taxon>Spermatophyta</taxon>
        <taxon>Magnoliopsida</taxon>
        <taxon>eudicotyledons</taxon>
        <taxon>Gunneridae</taxon>
        <taxon>Pentapetalae</taxon>
        <taxon>rosids</taxon>
        <taxon>fabids</taxon>
        <taxon>Fabales</taxon>
        <taxon>Fabaceae</taxon>
        <taxon>Papilionoideae</taxon>
        <taxon>50 kb inversion clade</taxon>
        <taxon>NPAAA clade</taxon>
        <taxon>indigoferoid/millettioid clade</taxon>
        <taxon>Phaseoleae</taxon>
        <taxon>Mucuna</taxon>
    </lineage>
</organism>
<dbReference type="PANTHER" id="PTHR33223">
    <property type="entry name" value="CCHC-TYPE DOMAIN-CONTAINING PROTEIN"/>
    <property type="match status" value="1"/>
</dbReference>
<name>A0A371FHI8_MUCPR</name>
<sequence length="139" mass="16606">MAPPNCCNSLRSAKGSLISRKVAIFGRKVESHRRSKEFKIPDFNKYKGNFCPRNHLISYCRKMASHTHDDKLLIHLFQEILTRVAYSWYLNLEKRQIRTWKDLTKAFLKQYKYNEELALDRTQLQNMAKKETKTFKEYA</sequence>
<dbReference type="AlphaFoldDB" id="A0A371FHI8"/>
<proteinExistence type="predicted"/>
<protein>
    <recommendedName>
        <fullName evidence="1">Retrotransposon gag domain-containing protein</fullName>
    </recommendedName>
</protein>
<feature type="domain" description="Retrotransposon gag" evidence="1">
    <location>
        <begin position="76"/>
        <end position="138"/>
    </location>
</feature>
<reference evidence="2" key="1">
    <citation type="submission" date="2018-05" db="EMBL/GenBank/DDBJ databases">
        <title>Draft genome of Mucuna pruriens seed.</title>
        <authorList>
            <person name="Nnadi N.E."/>
            <person name="Vos R."/>
            <person name="Hasami M.H."/>
            <person name="Devisetty U.K."/>
            <person name="Aguiy J.C."/>
        </authorList>
    </citation>
    <scope>NUCLEOTIDE SEQUENCE [LARGE SCALE GENOMIC DNA]</scope>
    <source>
        <strain evidence="2">JCA_2017</strain>
    </source>
</reference>
<evidence type="ECO:0000259" key="1">
    <source>
        <dbReference type="Pfam" id="PF03732"/>
    </source>
</evidence>
<dbReference type="InterPro" id="IPR005162">
    <property type="entry name" value="Retrotrans_gag_dom"/>
</dbReference>
<comment type="caution">
    <text evidence="2">The sequence shown here is derived from an EMBL/GenBank/DDBJ whole genome shotgun (WGS) entry which is preliminary data.</text>
</comment>
<dbReference type="Pfam" id="PF03732">
    <property type="entry name" value="Retrotrans_gag"/>
    <property type="match status" value="1"/>
</dbReference>